<dbReference type="PANTHER" id="PTHR43048:SF6">
    <property type="entry name" value="BLR8189 PROTEIN"/>
    <property type="match status" value="1"/>
</dbReference>
<evidence type="ECO:0000256" key="1">
    <source>
        <dbReference type="ARBA" id="ARBA00022723"/>
    </source>
</evidence>
<name>A0A4Y9SEU5_9BURK</name>
<evidence type="ECO:0000313" key="4">
    <source>
        <dbReference type="Proteomes" id="UP000297729"/>
    </source>
</evidence>
<protein>
    <submittedName>
        <fullName evidence="3">VOC family protein</fullName>
    </submittedName>
</protein>
<dbReference type="GO" id="GO:0046872">
    <property type="term" value="F:metal ion binding"/>
    <property type="evidence" value="ECO:0007669"/>
    <property type="project" value="UniProtKB-KW"/>
</dbReference>
<dbReference type="InterPro" id="IPR029068">
    <property type="entry name" value="Glyas_Bleomycin-R_OHBP_Dase"/>
</dbReference>
<dbReference type="PANTHER" id="PTHR43048">
    <property type="entry name" value="METHYLMALONYL-COA EPIMERASE"/>
    <property type="match status" value="1"/>
</dbReference>
<dbReference type="InterPro" id="IPR051785">
    <property type="entry name" value="MMCE/EMCE_epimerase"/>
</dbReference>
<dbReference type="GO" id="GO:0004493">
    <property type="term" value="F:methylmalonyl-CoA epimerase activity"/>
    <property type="evidence" value="ECO:0007669"/>
    <property type="project" value="TreeGrafter"/>
</dbReference>
<dbReference type="SUPFAM" id="SSF54593">
    <property type="entry name" value="Glyoxalase/Bleomycin resistance protein/Dihydroxybiphenyl dioxygenase"/>
    <property type="match status" value="1"/>
</dbReference>
<evidence type="ECO:0000313" key="3">
    <source>
        <dbReference type="EMBL" id="TFW19385.1"/>
    </source>
</evidence>
<accession>A0A4Y9SEU5</accession>
<dbReference type="InterPro" id="IPR004360">
    <property type="entry name" value="Glyas_Fos-R_dOase_dom"/>
</dbReference>
<dbReference type="AlphaFoldDB" id="A0A4Y9SEU5"/>
<dbReference type="InterPro" id="IPR037523">
    <property type="entry name" value="VOC_core"/>
</dbReference>
<keyword evidence="4" id="KW-1185">Reference proteome</keyword>
<dbReference type="Proteomes" id="UP000297729">
    <property type="component" value="Unassembled WGS sequence"/>
</dbReference>
<dbReference type="PROSITE" id="PS51819">
    <property type="entry name" value="VOC"/>
    <property type="match status" value="1"/>
</dbReference>
<keyword evidence="1" id="KW-0479">Metal-binding</keyword>
<dbReference type="Pfam" id="PF00903">
    <property type="entry name" value="Glyoxalase"/>
    <property type="match status" value="1"/>
</dbReference>
<dbReference type="GO" id="GO:0046491">
    <property type="term" value="P:L-methylmalonyl-CoA metabolic process"/>
    <property type="evidence" value="ECO:0007669"/>
    <property type="project" value="TreeGrafter"/>
</dbReference>
<organism evidence="3 4">
    <name type="scientific">Duganella callida</name>
    <dbReference type="NCBI Taxonomy" id="2561932"/>
    <lineage>
        <taxon>Bacteria</taxon>
        <taxon>Pseudomonadati</taxon>
        <taxon>Pseudomonadota</taxon>
        <taxon>Betaproteobacteria</taxon>
        <taxon>Burkholderiales</taxon>
        <taxon>Oxalobacteraceae</taxon>
        <taxon>Telluria group</taxon>
        <taxon>Duganella</taxon>
    </lineage>
</organism>
<gene>
    <name evidence="3" type="ORF">E4L98_16435</name>
</gene>
<dbReference type="EMBL" id="SPVG01000169">
    <property type="protein sequence ID" value="TFW19385.1"/>
    <property type="molecule type" value="Genomic_DNA"/>
</dbReference>
<evidence type="ECO:0000259" key="2">
    <source>
        <dbReference type="PROSITE" id="PS51819"/>
    </source>
</evidence>
<dbReference type="RefSeq" id="WP_135202630.1">
    <property type="nucleotide sequence ID" value="NZ_SPVG01000169.1"/>
</dbReference>
<reference evidence="3 4" key="1">
    <citation type="submission" date="2019-03" db="EMBL/GenBank/DDBJ databases">
        <title>Draft Genome Sequence of Duganella callidus sp. nov., a Novel Duganella Species Isolated from Cultivated Soil.</title>
        <authorList>
            <person name="Raths R."/>
            <person name="Peta V."/>
            <person name="Bucking H."/>
        </authorList>
    </citation>
    <scope>NUCLEOTIDE SEQUENCE [LARGE SCALE GENOMIC DNA]</scope>
    <source>
        <strain evidence="3 4">DN04</strain>
    </source>
</reference>
<dbReference type="OrthoDB" id="9795618at2"/>
<feature type="domain" description="VOC" evidence="2">
    <location>
        <begin position="19"/>
        <end position="151"/>
    </location>
</feature>
<sequence>MNVVTLPAKNPSSPLAALSGHHVGIRVPDFAASKQWFIEKLDFRVVHEWPYADQKLAYVAPANDDHFFIEILGDGNPLPLPKPLWTDLGDSLRLAGYHHACFNVDSVEATVAELRRRGVDIVTEPFVLPAVGRKLAFFADPWGNLFELAEVVA</sequence>
<proteinExistence type="predicted"/>
<dbReference type="Gene3D" id="3.10.180.10">
    <property type="entry name" value="2,3-Dihydroxybiphenyl 1,2-Dioxygenase, domain 1"/>
    <property type="match status" value="1"/>
</dbReference>
<comment type="caution">
    <text evidence="3">The sequence shown here is derived from an EMBL/GenBank/DDBJ whole genome shotgun (WGS) entry which is preliminary data.</text>
</comment>